<keyword evidence="2" id="KW-1185">Reference proteome</keyword>
<reference evidence="1" key="1">
    <citation type="journal article" date="2023" name="Plant J.">
        <title>Genome sequences and population genomics provide insights into the demographic history, inbreeding, and mutation load of two 'living fossil' tree species of Dipteronia.</title>
        <authorList>
            <person name="Feng Y."/>
            <person name="Comes H.P."/>
            <person name="Chen J."/>
            <person name="Zhu S."/>
            <person name="Lu R."/>
            <person name="Zhang X."/>
            <person name="Li P."/>
            <person name="Qiu J."/>
            <person name="Olsen K.M."/>
            <person name="Qiu Y."/>
        </authorList>
    </citation>
    <scope>NUCLEOTIDE SEQUENCE</scope>
    <source>
        <strain evidence="1">KIB01</strain>
    </source>
</reference>
<proteinExistence type="predicted"/>
<dbReference type="AlphaFoldDB" id="A0AAD9TRJ2"/>
<evidence type="ECO:0000313" key="1">
    <source>
        <dbReference type="EMBL" id="KAK2640465.1"/>
    </source>
</evidence>
<protein>
    <submittedName>
        <fullName evidence="1">Uncharacterized protein</fullName>
    </submittedName>
</protein>
<dbReference type="EMBL" id="JANJYI010000008">
    <property type="protein sequence ID" value="KAK2640465.1"/>
    <property type="molecule type" value="Genomic_DNA"/>
</dbReference>
<evidence type="ECO:0000313" key="2">
    <source>
        <dbReference type="Proteomes" id="UP001280121"/>
    </source>
</evidence>
<dbReference type="InterPro" id="IPR050747">
    <property type="entry name" value="Mitochondrial_chaperone_BCS1"/>
</dbReference>
<comment type="caution">
    <text evidence="1">The sequence shown here is derived from an EMBL/GenBank/DDBJ whole genome shotgun (WGS) entry which is preliminary data.</text>
</comment>
<name>A0AAD9TRJ2_9ROSI</name>
<organism evidence="1 2">
    <name type="scientific">Dipteronia dyeriana</name>
    <dbReference type="NCBI Taxonomy" id="168575"/>
    <lineage>
        <taxon>Eukaryota</taxon>
        <taxon>Viridiplantae</taxon>
        <taxon>Streptophyta</taxon>
        <taxon>Embryophyta</taxon>
        <taxon>Tracheophyta</taxon>
        <taxon>Spermatophyta</taxon>
        <taxon>Magnoliopsida</taxon>
        <taxon>eudicotyledons</taxon>
        <taxon>Gunneridae</taxon>
        <taxon>Pentapetalae</taxon>
        <taxon>rosids</taxon>
        <taxon>malvids</taxon>
        <taxon>Sapindales</taxon>
        <taxon>Sapindaceae</taxon>
        <taxon>Hippocastanoideae</taxon>
        <taxon>Acereae</taxon>
        <taxon>Dipteronia</taxon>
    </lineage>
</organism>
<dbReference type="PANTHER" id="PTHR23070">
    <property type="entry name" value="BCS1 AAA-TYPE ATPASE"/>
    <property type="match status" value="1"/>
</dbReference>
<sequence>MKTIFLILLERRRKSWKQDKYSTSTLTVMKSEDSSWNLAVFQHPSTFGTLAMDVDLKKFTINDPDTFVNRKGFFDRVVVLGSVDTFSTARLGLENHRWLLPLLTTSSTMFMIFNCSVKSDADFRNVLTTTTNRSITLIENIDCNETVLHDRGPWSPEL</sequence>
<dbReference type="Proteomes" id="UP001280121">
    <property type="component" value="Unassembled WGS sequence"/>
</dbReference>
<accession>A0AAD9TRJ2</accession>
<gene>
    <name evidence="1" type="ORF">Ddye_028260</name>
</gene>